<keyword evidence="7 11" id="KW-0647">Proteasome</keyword>
<evidence type="ECO:0000313" key="13">
    <source>
        <dbReference type="Proteomes" id="UP001369086"/>
    </source>
</evidence>
<evidence type="ECO:0000256" key="8">
    <source>
        <dbReference type="ARBA" id="ARBA00023145"/>
    </source>
</evidence>
<evidence type="ECO:0000256" key="7">
    <source>
        <dbReference type="ARBA" id="ARBA00022942"/>
    </source>
</evidence>
<evidence type="ECO:0000256" key="5">
    <source>
        <dbReference type="ARBA" id="ARBA00022801"/>
    </source>
</evidence>
<comment type="similarity">
    <text evidence="11">Belongs to the peptidase T1B family.</text>
</comment>
<keyword evidence="8" id="KW-0865">Zymogen</keyword>
<comment type="function">
    <text evidence="10">The proteasome is a multicatalytic proteinase complex which is characterized by its ability to cleave peptides with Arg, Phe, Tyr, Leu, and Glu adjacent to the leaving group at neutral or slightly basic pH. The proteasome has an ATP-dependent proteolytic activity. This subunit is involved in antigen processing to generate class I binding peptides.</text>
</comment>
<evidence type="ECO:0000256" key="1">
    <source>
        <dbReference type="ARBA" id="ARBA00001198"/>
    </source>
</evidence>
<dbReference type="InterPro" id="IPR001353">
    <property type="entry name" value="Proteasome_sua/b"/>
</dbReference>
<evidence type="ECO:0000256" key="6">
    <source>
        <dbReference type="ARBA" id="ARBA00022859"/>
    </source>
</evidence>
<keyword evidence="2 11" id="KW-0963">Cytoplasm</keyword>
<comment type="subunit">
    <text evidence="11">Component of the proteasome complex.</text>
</comment>
<dbReference type="InterPro" id="IPR029055">
    <property type="entry name" value="Ntn_hydrolases_N"/>
</dbReference>
<dbReference type="InterPro" id="IPR023333">
    <property type="entry name" value="Proteasome_suB-type"/>
</dbReference>
<name>A0ABR0YC65_HUSHU</name>
<evidence type="ECO:0000256" key="11">
    <source>
        <dbReference type="RuleBase" id="RU004203"/>
    </source>
</evidence>
<keyword evidence="6" id="KW-0391">Immunity</keyword>
<evidence type="ECO:0000256" key="3">
    <source>
        <dbReference type="ARBA" id="ARBA00022670"/>
    </source>
</evidence>
<gene>
    <name evidence="12" type="ORF">HHUSO_G31724</name>
</gene>
<accession>A0ABR0YC65</accession>
<dbReference type="PANTHER" id="PTHR32194">
    <property type="entry name" value="METALLOPROTEASE TLDD"/>
    <property type="match status" value="1"/>
</dbReference>
<dbReference type="InterPro" id="IPR000243">
    <property type="entry name" value="Pept_T1A_subB"/>
</dbReference>
<keyword evidence="9 11" id="KW-0539">Nucleus</keyword>
<comment type="subcellular location">
    <subcellularLocation>
        <location evidence="11">Cytoplasm</location>
    </subcellularLocation>
    <subcellularLocation>
        <location evidence="11">Nucleus</location>
    </subcellularLocation>
</comment>
<reference evidence="12 13" key="1">
    <citation type="submission" date="2021-05" db="EMBL/GenBank/DDBJ databases">
        <authorList>
            <person name="Zahm M."/>
            <person name="Klopp C."/>
            <person name="Cabau C."/>
            <person name="Kuhl H."/>
            <person name="Suciu R."/>
            <person name="Ciorpac M."/>
            <person name="Holostenco D."/>
            <person name="Gessner J."/>
            <person name="Wuertz S."/>
            <person name="Hohne C."/>
            <person name="Stock M."/>
            <person name="Gislard M."/>
            <person name="Lluch J."/>
            <person name="Milhes M."/>
            <person name="Lampietro C."/>
            <person name="Lopez Roques C."/>
            <person name="Donnadieu C."/>
            <person name="Du K."/>
            <person name="Schartl M."/>
            <person name="Guiguen Y."/>
        </authorList>
    </citation>
    <scope>NUCLEOTIDE SEQUENCE [LARGE SCALE GENOMIC DNA]</scope>
    <source>
        <strain evidence="12">Hh-F2</strain>
        <tissue evidence="12">Blood</tissue>
    </source>
</reference>
<evidence type="ECO:0000256" key="9">
    <source>
        <dbReference type="ARBA" id="ARBA00023242"/>
    </source>
</evidence>
<dbReference type="PANTHER" id="PTHR32194:SF12">
    <property type="entry name" value="PROTEASOME SUBUNIT BETA"/>
    <property type="match status" value="1"/>
</dbReference>
<evidence type="ECO:0000256" key="4">
    <source>
        <dbReference type="ARBA" id="ARBA00022698"/>
    </source>
</evidence>
<organism evidence="12 13">
    <name type="scientific">Huso huso</name>
    <name type="common">Beluga</name>
    <name type="synonym">Acipenser huso</name>
    <dbReference type="NCBI Taxonomy" id="61971"/>
    <lineage>
        <taxon>Eukaryota</taxon>
        <taxon>Metazoa</taxon>
        <taxon>Chordata</taxon>
        <taxon>Craniata</taxon>
        <taxon>Vertebrata</taxon>
        <taxon>Euteleostomi</taxon>
        <taxon>Actinopterygii</taxon>
        <taxon>Chondrostei</taxon>
        <taxon>Acipenseriformes</taxon>
        <taxon>Acipenseridae</taxon>
        <taxon>Huso</taxon>
    </lineage>
</organism>
<proteinExistence type="inferred from homology"/>
<keyword evidence="3" id="KW-0645">Protease</keyword>
<dbReference type="SUPFAM" id="SSF56235">
    <property type="entry name" value="N-terminal nucleophile aminohydrolases (Ntn hydrolases)"/>
    <property type="match status" value="1"/>
</dbReference>
<dbReference type="Gene3D" id="3.60.20.10">
    <property type="entry name" value="Glutamine Phosphoribosylpyrophosphate, subunit 1, domain 1"/>
    <property type="match status" value="1"/>
</dbReference>
<dbReference type="PRINTS" id="PR00141">
    <property type="entry name" value="PROTEASOME"/>
</dbReference>
<sequence length="221" mass="23645">MPLSSEPSWLNCEVSTGTTIMAVEFEGGVVIGSDSRVSAGQSVVNRVMNKLSRLHDNVYCALSGSAADAQAVADIVDYQLDLHSIAMGRLPLVRSAANMVKDISYKYKEELVAHLIVAGWDKRCGGQVFGTLGGLLIRQPFAVGGSGSTYIYGYVDATYRPGMSKEDCLQFTTNALSLAMGRDGSSGGVVYLVSITEKGTEEKVVLGNNLPQFFDDETQLV</sequence>
<dbReference type="CDD" id="cd03762">
    <property type="entry name" value="proteasome_beta_type_6"/>
    <property type="match status" value="1"/>
</dbReference>
<comment type="function">
    <text evidence="11">Component of the proteasome, a multicatalytic proteinase complex which is characterized by its ability to cleave peptides with Arg, Phe, Tyr, Leu, and Glu adjacent to the leaving group at neutral or slightly basic pH. The proteasome has an ATP-dependent proteolytic activity.</text>
</comment>
<evidence type="ECO:0000313" key="12">
    <source>
        <dbReference type="EMBL" id="KAK6470088.1"/>
    </source>
</evidence>
<keyword evidence="4" id="KW-0888">Threonine protease</keyword>
<evidence type="ECO:0000256" key="10">
    <source>
        <dbReference type="ARBA" id="ARBA00025456"/>
    </source>
</evidence>
<dbReference type="PROSITE" id="PS51476">
    <property type="entry name" value="PROTEASOME_BETA_2"/>
    <property type="match status" value="1"/>
</dbReference>
<keyword evidence="5" id="KW-0378">Hydrolase</keyword>
<dbReference type="Proteomes" id="UP001369086">
    <property type="component" value="Unassembled WGS sequence"/>
</dbReference>
<dbReference type="EMBL" id="JAHFZB010000037">
    <property type="protein sequence ID" value="KAK6470088.1"/>
    <property type="molecule type" value="Genomic_DNA"/>
</dbReference>
<evidence type="ECO:0000256" key="2">
    <source>
        <dbReference type="ARBA" id="ARBA00022490"/>
    </source>
</evidence>
<comment type="caution">
    <text evidence="12">The sequence shown here is derived from an EMBL/GenBank/DDBJ whole genome shotgun (WGS) entry which is preliminary data.</text>
</comment>
<protein>
    <recommendedName>
        <fullName evidence="11">Proteasome subunit beta</fullName>
    </recommendedName>
</protein>
<dbReference type="PROSITE" id="PS00854">
    <property type="entry name" value="PROTEASOME_BETA_1"/>
    <property type="match status" value="1"/>
</dbReference>
<keyword evidence="13" id="KW-1185">Reference proteome</keyword>
<dbReference type="InterPro" id="IPR016050">
    <property type="entry name" value="Proteasome_bsu_CS"/>
</dbReference>
<dbReference type="Pfam" id="PF00227">
    <property type="entry name" value="Proteasome"/>
    <property type="match status" value="1"/>
</dbReference>
<comment type="catalytic activity">
    <reaction evidence="1">
        <text>Cleavage of peptide bonds with very broad specificity.</text>
        <dbReference type="EC" id="3.4.25.1"/>
    </reaction>
</comment>